<proteinExistence type="predicted"/>
<evidence type="ECO:0000313" key="1">
    <source>
        <dbReference type="EMBL" id="KAI8429105.1"/>
    </source>
</evidence>
<name>A0ACC0JYB6_CHOFU</name>
<organism evidence="1 2">
    <name type="scientific">Choristoneura fumiferana</name>
    <name type="common">Spruce budworm moth</name>
    <name type="synonym">Archips fumiferana</name>
    <dbReference type="NCBI Taxonomy" id="7141"/>
    <lineage>
        <taxon>Eukaryota</taxon>
        <taxon>Metazoa</taxon>
        <taxon>Ecdysozoa</taxon>
        <taxon>Arthropoda</taxon>
        <taxon>Hexapoda</taxon>
        <taxon>Insecta</taxon>
        <taxon>Pterygota</taxon>
        <taxon>Neoptera</taxon>
        <taxon>Endopterygota</taxon>
        <taxon>Lepidoptera</taxon>
        <taxon>Glossata</taxon>
        <taxon>Ditrysia</taxon>
        <taxon>Tortricoidea</taxon>
        <taxon>Tortricidae</taxon>
        <taxon>Tortricinae</taxon>
        <taxon>Choristoneura</taxon>
    </lineage>
</organism>
<sequence>MWEVALLANFLILTSQEETEIADEVKQNPNQENPSYSFSYGVSDASTGDVKSAWETKNGDTVTGHYTVVEPDGSIRSVEYSAGPETGFQATVNNDGEPAQKTGRSMFEEKSHRDYEKFYDYSEDNEEEDSYVPTGRKKSKHPFDSLFKDYSLMKRPKHPMDLEPSDFTHSITIKHPLDEAGNEPHSHQGINYDPNCKTKHNKETNNLYANLVELNLRNKYNDHKPYPTTAYGFDINNSPSNFEPEKISPYNYGSLPGKFTEYTESEIRQLANKHKGRPTFQNDHNPYVPDIPSADKYYPDHIPTRPKKKNRPVKSPDFSYDNLDDYILVPKKKFRKPPRITDDYRQEEEEDYGRPHYSDDDEDDDDQYHVPKKGEKKVIRKIIKKRRPPVINLLDILDI</sequence>
<dbReference type="EMBL" id="CM046112">
    <property type="protein sequence ID" value="KAI8429105.1"/>
    <property type="molecule type" value="Genomic_DNA"/>
</dbReference>
<keyword evidence="2" id="KW-1185">Reference proteome</keyword>
<accession>A0ACC0JYB6</accession>
<dbReference type="Proteomes" id="UP001064048">
    <property type="component" value="Chromosome 12"/>
</dbReference>
<evidence type="ECO:0000313" key="2">
    <source>
        <dbReference type="Proteomes" id="UP001064048"/>
    </source>
</evidence>
<reference evidence="1 2" key="1">
    <citation type="journal article" date="2022" name="Genome Biol. Evol.">
        <title>The Spruce Budworm Genome: Reconstructing the Evolutionary History of Antifreeze Proteins.</title>
        <authorList>
            <person name="Beliveau C."/>
            <person name="Gagne P."/>
            <person name="Picq S."/>
            <person name="Vernygora O."/>
            <person name="Keeling C.I."/>
            <person name="Pinkney K."/>
            <person name="Doucet D."/>
            <person name="Wen F."/>
            <person name="Johnston J.S."/>
            <person name="Maaroufi H."/>
            <person name="Boyle B."/>
            <person name="Laroche J."/>
            <person name="Dewar K."/>
            <person name="Juretic N."/>
            <person name="Blackburn G."/>
            <person name="Nisole A."/>
            <person name="Brunet B."/>
            <person name="Brandao M."/>
            <person name="Lumley L."/>
            <person name="Duan J."/>
            <person name="Quan G."/>
            <person name="Lucarotti C.J."/>
            <person name="Roe A.D."/>
            <person name="Sperling F.A.H."/>
            <person name="Levesque R.C."/>
            <person name="Cusson M."/>
        </authorList>
    </citation>
    <scope>NUCLEOTIDE SEQUENCE [LARGE SCALE GENOMIC DNA]</scope>
    <source>
        <strain evidence="1">Glfc:IPQL:Cfum</strain>
    </source>
</reference>
<comment type="caution">
    <text evidence="1">The sequence shown here is derived from an EMBL/GenBank/DDBJ whole genome shotgun (WGS) entry which is preliminary data.</text>
</comment>
<gene>
    <name evidence="1" type="ORF">MSG28_007659</name>
</gene>
<protein>
    <submittedName>
        <fullName evidence="1">Uncharacterized protein</fullName>
    </submittedName>
</protein>